<dbReference type="KEGG" id="pmt:PMT_2398"/>
<evidence type="ECO:0000313" key="1">
    <source>
        <dbReference type="EMBL" id="CAX31916.1"/>
    </source>
</evidence>
<name>B9ER85_PROMM</name>
<gene>
    <name evidence="1" type="ordered locus">PMT_2398</name>
</gene>
<dbReference type="HOGENOM" id="CLU_2993123_0_0_3"/>
<dbReference type="EMBL" id="BX548175">
    <property type="protein sequence ID" value="CAX31916.1"/>
    <property type="molecule type" value="Genomic_DNA"/>
</dbReference>
<keyword evidence="2" id="KW-1185">Reference proteome</keyword>
<evidence type="ECO:0000313" key="2">
    <source>
        <dbReference type="Proteomes" id="UP000001423"/>
    </source>
</evidence>
<reference evidence="1 2" key="1">
    <citation type="journal article" date="2003" name="Nature">
        <title>Genome divergence in two Prochlorococcus ecotypes reflects oceanic niche differentiation.</title>
        <authorList>
            <person name="Rocap G."/>
            <person name="Larimer F.W."/>
            <person name="Lamerdin J.E."/>
            <person name="Malfatti S."/>
            <person name="Chain P."/>
            <person name="Ahlgren N.A."/>
            <person name="Arellano A."/>
            <person name="Coleman M."/>
            <person name="Hauser L."/>
            <person name="Hess W.R."/>
            <person name="Johnson Z.I."/>
            <person name="Land M.L."/>
            <person name="Lindell D."/>
            <person name="Post A.F."/>
            <person name="Regala W."/>
            <person name="Shah M."/>
            <person name="Shaw S.L."/>
            <person name="Steglich C."/>
            <person name="Sullivan M.B."/>
            <person name="Ting C.S."/>
            <person name="Tolonen A."/>
            <person name="Webb E.A."/>
            <person name="Zinser E.R."/>
            <person name="Chisholm S.W."/>
        </authorList>
    </citation>
    <scope>NUCLEOTIDE SEQUENCE [LARGE SCALE GENOMIC DNA]</scope>
    <source>
        <strain evidence="2">MIT 9313</strain>
    </source>
</reference>
<dbReference type="Proteomes" id="UP000001423">
    <property type="component" value="Chromosome"/>
</dbReference>
<dbReference type="AlphaFoldDB" id="B9ER85"/>
<sequence>MFFSNDLELKRESIQCRATIARQLPIVLNDRPQPSPQPVLGNFIEFNAKDNAITQQY</sequence>
<proteinExistence type="predicted"/>
<protein>
    <submittedName>
        <fullName evidence="1">Uncharacterized protein</fullName>
    </submittedName>
</protein>
<organism evidence="1 2">
    <name type="scientific">Prochlorococcus marinus (strain MIT 9313)</name>
    <dbReference type="NCBI Taxonomy" id="74547"/>
    <lineage>
        <taxon>Bacteria</taxon>
        <taxon>Bacillati</taxon>
        <taxon>Cyanobacteriota</taxon>
        <taxon>Cyanophyceae</taxon>
        <taxon>Synechococcales</taxon>
        <taxon>Prochlorococcaceae</taxon>
        <taxon>Prochlorococcus</taxon>
    </lineage>
</organism>
<accession>B9ER85</accession>